<proteinExistence type="predicted"/>
<gene>
    <name evidence="1" type="ORF">N018_12415</name>
</gene>
<organism evidence="1 2">
    <name type="scientific">Pseudomonas syringae CC1557</name>
    <dbReference type="NCBI Taxonomy" id="1357279"/>
    <lineage>
        <taxon>Bacteria</taxon>
        <taxon>Pseudomonadati</taxon>
        <taxon>Pseudomonadota</taxon>
        <taxon>Gammaproteobacteria</taxon>
        <taxon>Pseudomonadales</taxon>
        <taxon>Pseudomonadaceae</taxon>
        <taxon>Pseudomonas</taxon>
        <taxon>Pseudomonas syringae</taxon>
    </lineage>
</organism>
<dbReference type="EMBL" id="CP007014">
    <property type="protein sequence ID" value="AHG43581.1"/>
    <property type="molecule type" value="Genomic_DNA"/>
</dbReference>
<evidence type="ECO:0000313" key="2">
    <source>
        <dbReference type="Proteomes" id="UP000019089"/>
    </source>
</evidence>
<dbReference type="AlphaFoldDB" id="W0N3F1"/>
<dbReference type="STRING" id="1357279.N018_12415"/>
<name>W0N3F1_PSESX</name>
<evidence type="ECO:0000313" key="1">
    <source>
        <dbReference type="EMBL" id="AHG43581.1"/>
    </source>
</evidence>
<dbReference type="HOGENOM" id="CLU_2827996_0_0_6"/>
<sequence length="66" mass="7031">MRAAVITPVVTFASHPAGVLAGVTTPAKPYASQNADNTEGMLNIDERKLIQEGLVWGGFYKGWING</sequence>
<dbReference type="Proteomes" id="UP000019089">
    <property type="component" value="Chromosome"/>
</dbReference>
<protein>
    <submittedName>
        <fullName evidence="1">Uncharacterized protein</fullName>
    </submittedName>
</protein>
<accession>W0N3F1</accession>
<dbReference type="KEGG" id="psyr:N018_12415"/>
<reference evidence="1 2" key="1">
    <citation type="submission" date="2013-12" db="EMBL/GenBank/DDBJ databases">
        <title>Interactions Between Genome Architecture and Virulence Genes in Pseudomonas syringae, strain CC1557 as a model.</title>
        <authorList>
            <person name="Baltrus D."/>
            <person name="Hockett K."/>
            <person name="Karlsrud E."/>
            <person name="Dougherty K."/>
            <person name="Nishimura M."/>
        </authorList>
    </citation>
    <scope>NUCLEOTIDE SEQUENCE [LARGE SCALE GENOMIC DNA]</scope>
    <source>
        <strain evidence="1 2">CC1557</strain>
    </source>
</reference>
<dbReference type="RefSeq" id="WP_025389741.1">
    <property type="nucleotide sequence ID" value="NZ_CP007014.1"/>
</dbReference>